<organism evidence="1 2">
    <name type="scientific">Caligus rogercresseyi</name>
    <name type="common">Sea louse</name>
    <dbReference type="NCBI Taxonomy" id="217165"/>
    <lineage>
        <taxon>Eukaryota</taxon>
        <taxon>Metazoa</taxon>
        <taxon>Ecdysozoa</taxon>
        <taxon>Arthropoda</taxon>
        <taxon>Crustacea</taxon>
        <taxon>Multicrustacea</taxon>
        <taxon>Hexanauplia</taxon>
        <taxon>Copepoda</taxon>
        <taxon>Siphonostomatoida</taxon>
        <taxon>Caligidae</taxon>
        <taxon>Caligus</taxon>
    </lineage>
</organism>
<evidence type="ECO:0000313" key="2">
    <source>
        <dbReference type="Proteomes" id="UP000595437"/>
    </source>
</evidence>
<dbReference type="PANTHER" id="PTHR46114:SF1">
    <property type="entry name" value="ZAD DOMAIN-CONTAINING PROTEIN"/>
    <property type="match status" value="1"/>
</dbReference>
<dbReference type="Proteomes" id="UP000595437">
    <property type="component" value="Chromosome 9"/>
</dbReference>
<sequence length="79" mass="9623">MSLKLHMMHSHLDFFKSNMGDYSEEHGEPFHQDMMEFENRYQGQYNERMMGDYVWALVQETQSLHRRKTRKSLCFQSTV</sequence>
<protein>
    <submittedName>
        <fullName evidence="1">Uncharacterized protein</fullName>
    </submittedName>
</protein>
<keyword evidence="2" id="KW-1185">Reference proteome</keyword>
<dbReference type="AlphaFoldDB" id="A0A7T8GXY1"/>
<reference evidence="1" key="1">
    <citation type="journal article" name="Sci. Data">
        <title>Chromosome-scale genome assembly of the sea louse Caligus rogercresseyi by SMRT sequencing and Hi-C analysis.</title>
        <authorList>
            <person name="Gallardo-Escarate C."/>
            <person name="Valenzuela-Munoz V."/>
            <person name="Nunez-Acuna G."/>
            <person name="Valenzuela-Miranda D."/>
            <person name="Goncalves A.T."/>
            <person name="Escobar-Sepulveda H."/>
            <person name="Liachko I."/>
            <person name="Nelson B."/>
            <person name="Roberts S."/>
            <person name="Warren W."/>
        </authorList>
    </citation>
    <scope>NUCLEOTIDE SEQUENCE</scope>
    <source>
        <tissue evidence="1">Whole tissue</tissue>
    </source>
</reference>
<gene>
    <name evidence="1" type="ORF">FKW44_013691</name>
</gene>
<accession>A0A7T8GXY1</accession>
<proteinExistence type="predicted"/>
<dbReference type="EMBL" id="CP045898">
    <property type="protein sequence ID" value="QQP39843.1"/>
    <property type="molecule type" value="Genomic_DNA"/>
</dbReference>
<evidence type="ECO:0000313" key="1">
    <source>
        <dbReference type="EMBL" id="QQP39843.1"/>
    </source>
</evidence>
<dbReference type="PANTHER" id="PTHR46114">
    <property type="entry name" value="APPLE DOMAIN-CONTAINING PROTEIN"/>
    <property type="match status" value="1"/>
</dbReference>
<dbReference type="OrthoDB" id="8067470at2759"/>
<name>A0A7T8GXY1_CALRO</name>